<comment type="similarity">
    <text evidence="1">Belongs to the AB hydrolase superfamily. Lipase family.</text>
</comment>
<dbReference type="KEGG" id="goe:100903389"/>
<keyword evidence="5" id="KW-0443">Lipid metabolism</keyword>
<feature type="active site" description="Charge relay system" evidence="7">
    <location>
        <position position="381"/>
    </location>
</feature>
<reference evidence="12" key="1">
    <citation type="submission" date="2025-08" db="UniProtKB">
        <authorList>
            <consortium name="RefSeq"/>
        </authorList>
    </citation>
    <scope>IDENTIFICATION</scope>
</reference>
<dbReference type="GO" id="GO:0016042">
    <property type="term" value="P:lipid catabolic process"/>
    <property type="evidence" value="ECO:0007669"/>
    <property type="project" value="UniProtKB-KW"/>
</dbReference>
<dbReference type="PANTHER" id="PTHR11005">
    <property type="entry name" value="LYSOSOMAL ACID LIPASE-RELATED"/>
    <property type="match status" value="1"/>
</dbReference>
<evidence type="ECO:0000259" key="9">
    <source>
        <dbReference type="Pfam" id="PF00561"/>
    </source>
</evidence>
<evidence type="ECO:0000256" key="8">
    <source>
        <dbReference type="SAM" id="SignalP"/>
    </source>
</evidence>
<evidence type="ECO:0000259" key="10">
    <source>
        <dbReference type="Pfam" id="PF04083"/>
    </source>
</evidence>
<dbReference type="GO" id="GO:0016788">
    <property type="term" value="F:hydrolase activity, acting on ester bonds"/>
    <property type="evidence" value="ECO:0007669"/>
    <property type="project" value="InterPro"/>
</dbReference>
<keyword evidence="11" id="KW-1185">Reference proteome</keyword>
<keyword evidence="2 8" id="KW-0732">Signal</keyword>
<evidence type="ECO:0000256" key="5">
    <source>
        <dbReference type="ARBA" id="ARBA00023098"/>
    </source>
</evidence>
<evidence type="ECO:0000313" key="11">
    <source>
        <dbReference type="Proteomes" id="UP000694867"/>
    </source>
</evidence>
<feature type="domain" description="Partial AB-hydrolase lipase" evidence="10">
    <location>
        <begin position="53"/>
        <end position="113"/>
    </location>
</feature>
<feature type="signal peptide" evidence="8">
    <location>
        <begin position="1"/>
        <end position="17"/>
    </location>
</feature>
<dbReference type="Pfam" id="PF00561">
    <property type="entry name" value="Abhydrolase_1"/>
    <property type="match status" value="1"/>
</dbReference>
<evidence type="ECO:0000256" key="6">
    <source>
        <dbReference type="ARBA" id="ARBA00023180"/>
    </source>
</evidence>
<name>A0AAJ6QMB0_9ACAR</name>
<proteinExistence type="inferred from homology"/>
<dbReference type="Pfam" id="PF04083">
    <property type="entry name" value="Abhydro_lipase"/>
    <property type="match status" value="1"/>
</dbReference>
<dbReference type="InterPro" id="IPR025483">
    <property type="entry name" value="Lipase_euk"/>
</dbReference>
<dbReference type="InterPro" id="IPR029058">
    <property type="entry name" value="AB_hydrolase_fold"/>
</dbReference>
<keyword evidence="4" id="KW-0442">Lipid degradation</keyword>
<dbReference type="RefSeq" id="XP_003737592.1">
    <property type="nucleotide sequence ID" value="XM_003737544.1"/>
</dbReference>
<keyword evidence="3" id="KW-0378">Hydrolase</keyword>
<feature type="chain" id="PRO_5042479120" evidence="8">
    <location>
        <begin position="18"/>
        <end position="446"/>
    </location>
</feature>
<feature type="active site" description="Nucleophile" evidence="7">
    <location>
        <position position="190"/>
    </location>
</feature>
<dbReference type="AlphaFoldDB" id="A0AAJ6QMB0"/>
<evidence type="ECO:0000256" key="7">
    <source>
        <dbReference type="PIRSR" id="PIRSR000862-1"/>
    </source>
</evidence>
<evidence type="ECO:0000313" key="12">
    <source>
        <dbReference type="RefSeq" id="XP_003737592.1"/>
    </source>
</evidence>
<protein>
    <submittedName>
        <fullName evidence="12">Lipase member J-like</fullName>
    </submittedName>
</protein>
<evidence type="ECO:0000256" key="1">
    <source>
        <dbReference type="ARBA" id="ARBA00010701"/>
    </source>
</evidence>
<dbReference type="SUPFAM" id="SSF53474">
    <property type="entry name" value="alpha/beta-Hydrolases"/>
    <property type="match status" value="1"/>
</dbReference>
<dbReference type="InterPro" id="IPR000073">
    <property type="entry name" value="AB_hydrolase_1"/>
</dbReference>
<feature type="domain" description="AB hydrolase-1" evidence="9">
    <location>
        <begin position="124"/>
        <end position="417"/>
    </location>
</feature>
<sequence>MIGVRVLILVAIPAALASNATDPKNRLDERTFGFFDSGVNMRNIDADYEKPIDYLVQSKGYPFEKHYVTTEDGYIITMHRIPHGRNVPNPGTPNRKVAVLGAPLLTLSTIWVMDMPNNSFAFILADRGYDVWLANCRGSSFGKHHTNLTIYDSQFWHFTLIDIGAKDLAAQIDYALKVSGREQVYYAGMSQGGASLYALLAKRPDYNKKIRAMAALATFRRVCHINIWWMNAGSTLENYIGRFPIMEVLPKVSMLGQGCDMADNLCLWYTKYFLYTDVKYLNTSRIPVYMSHFPSGTSKMNLFYYSQIMQESQCEKWNEVREYDYDRSAVSRSTYGGNFFWNVFGETKRINPQMYDGSLEPPIMDPNNIHIPIKLYWSDGDRYAPPQEQAFLKKELKSIVAEFHIADQAWGHYSFGTSPYNASVFLDAAKFFDDCSVGEEYCTYRP</sequence>
<dbReference type="FunFam" id="3.40.50.1820:FF:000057">
    <property type="entry name" value="Lipase"/>
    <property type="match status" value="1"/>
</dbReference>
<dbReference type="PIRSF" id="PIRSF000862">
    <property type="entry name" value="Steryl_ester_lip"/>
    <property type="match status" value="1"/>
</dbReference>
<keyword evidence="6" id="KW-0325">Glycoprotein</keyword>
<dbReference type="InterPro" id="IPR006693">
    <property type="entry name" value="AB_hydrolase_lipase"/>
</dbReference>
<feature type="active site" description="Charge relay system" evidence="7">
    <location>
        <position position="412"/>
    </location>
</feature>
<evidence type="ECO:0000256" key="2">
    <source>
        <dbReference type="ARBA" id="ARBA00022729"/>
    </source>
</evidence>
<evidence type="ECO:0000256" key="4">
    <source>
        <dbReference type="ARBA" id="ARBA00022963"/>
    </source>
</evidence>
<dbReference type="GeneID" id="100903389"/>
<evidence type="ECO:0000256" key="3">
    <source>
        <dbReference type="ARBA" id="ARBA00022801"/>
    </source>
</evidence>
<accession>A0AAJ6QMB0</accession>
<organism evidence="11 12">
    <name type="scientific">Galendromus occidentalis</name>
    <name type="common">western predatory mite</name>
    <dbReference type="NCBI Taxonomy" id="34638"/>
    <lineage>
        <taxon>Eukaryota</taxon>
        <taxon>Metazoa</taxon>
        <taxon>Ecdysozoa</taxon>
        <taxon>Arthropoda</taxon>
        <taxon>Chelicerata</taxon>
        <taxon>Arachnida</taxon>
        <taxon>Acari</taxon>
        <taxon>Parasitiformes</taxon>
        <taxon>Mesostigmata</taxon>
        <taxon>Gamasina</taxon>
        <taxon>Phytoseioidea</taxon>
        <taxon>Phytoseiidae</taxon>
        <taxon>Typhlodrominae</taxon>
        <taxon>Galendromus</taxon>
    </lineage>
</organism>
<gene>
    <name evidence="12" type="primary">LOC100903389</name>
</gene>
<dbReference type="Proteomes" id="UP000694867">
    <property type="component" value="Unplaced"/>
</dbReference>
<dbReference type="Gene3D" id="3.40.50.1820">
    <property type="entry name" value="alpha/beta hydrolase"/>
    <property type="match status" value="1"/>
</dbReference>